<proteinExistence type="inferred from homology"/>
<gene>
    <name evidence="3" type="ORF">LX12_001967</name>
</gene>
<evidence type="ECO:0000313" key="4">
    <source>
        <dbReference type="Proteomes" id="UP001205740"/>
    </source>
</evidence>
<dbReference type="RefSeq" id="WP_253654344.1">
    <property type="nucleotide sequence ID" value="NZ_BAAAOE010000003.1"/>
</dbReference>
<keyword evidence="4" id="KW-1185">Reference proteome</keyword>
<accession>A0ABT1H293</accession>
<name>A0ABT1H293_9NOCA</name>
<comment type="similarity">
    <text evidence="1">Belongs to the WXG100 family.</text>
</comment>
<organism evidence="3 4">
    <name type="scientific">Williamsia serinedens</name>
    <dbReference type="NCBI Taxonomy" id="391736"/>
    <lineage>
        <taxon>Bacteria</taxon>
        <taxon>Bacillati</taxon>
        <taxon>Actinomycetota</taxon>
        <taxon>Actinomycetes</taxon>
        <taxon>Mycobacteriales</taxon>
        <taxon>Nocardiaceae</taxon>
        <taxon>Williamsia</taxon>
    </lineage>
</organism>
<reference evidence="3 4" key="1">
    <citation type="submission" date="2022-06" db="EMBL/GenBank/DDBJ databases">
        <title>Genomic Encyclopedia of Archaeal and Bacterial Type Strains, Phase II (KMG-II): from individual species to whole genera.</title>
        <authorList>
            <person name="Goeker M."/>
        </authorList>
    </citation>
    <scope>NUCLEOTIDE SEQUENCE [LARGE SCALE GENOMIC DNA]</scope>
    <source>
        <strain evidence="3 4">DSM 45037</strain>
    </source>
</reference>
<feature type="region of interest" description="Disordered" evidence="2">
    <location>
        <begin position="1"/>
        <end position="20"/>
    </location>
</feature>
<evidence type="ECO:0000313" key="3">
    <source>
        <dbReference type="EMBL" id="MCP2160780.1"/>
    </source>
</evidence>
<evidence type="ECO:0000256" key="2">
    <source>
        <dbReference type="SAM" id="MobiDB-lite"/>
    </source>
</evidence>
<protein>
    <recommendedName>
        <fullName evidence="1">ESAT-6-like protein</fullName>
    </recommendedName>
</protein>
<dbReference type="Gene3D" id="1.10.287.1060">
    <property type="entry name" value="ESAT-6-like"/>
    <property type="match status" value="1"/>
</dbReference>
<dbReference type="EMBL" id="JAMTCG010000003">
    <property type="protein sequence ID" value="MCP2160780.1"/>
    <property type="molecule type" value="Genomic_DNA"/>
</dbReference>
<dbReference type="SUPFAM" id="SSF140453">
    <property type="entry name" value="EsxAB dimer-like"/>
    <property type="match status" value="1"/>
</dbReference>
<dbReference type="NCBIfam" id="TIGR03930">
    <property type="entry name" value="WXG100_ESAT6"/>
    <property type="match status" value="1"/>
</dbReference>
<dbReference type="InterPro" id="IPR036689">
    <property type="entry name" value="ESAT-6-like_sf"/>
</dbReference>
<dbReference type="InterPro" id="IPR010310">
    <property type="entry name" value="T7SS_ESAT-6-like"/>
</dbReference>
<evidence type="ECO:0000256" key="1">
    <source>
        <dbReference type="RuleBase" id="RU362001"/>
    </source>
</evidence>
<dbReference type="Proteomes" id="UP001205740">
    <property type="component" value="Unassembled WGS sequence"/>
</dbReference>
<dbReference type="Pfam" id="PF06013">
    <property type="entry name" value="WXG100"/>
    <property type="match status" value="1"/>
</dbReference>
<comment type="caution">
    <text evidence="3">The sequence shown here is derived from an EMBL/GenBank/DDBJ whole genome shotgun (WGS) entry which is preliminary data.</text>
</comment>
<sequence>MPELHVTPAEVTSASQGIRSAADTLDDRVRALTSRVEDLLGGGWKGQAADAFRRDWEQWLQGAKDVVGGLDSMAALLASTAQTYSAQESANASAVGQSGSGLNMAV</sequence>